<sequence>MILSIVLFNSYKNNNWNLDFSKDENKFELFEAKLKVESSLNVTHGSHLRYITEFSKKIDGWLEHEIFYIVWIIHRFQYEKIHVIGVIGEIGVHHGKFTCYLFLLRRSKKQILFAVDVFEQQYLNKDKSGRGSLTVFRGNLRDYANLHEKDVTIYAGSSLDLNPKFSNNNVAISWWKNEVVGHQGLQLVSVDGGHTALLTYSDVCLVSNGMLDGGVVLVDDIVHPGWMGVRDGVGRFLDETSQLLTDHMLENQLAYLPNQTSIQLSKRIIEATTRKHENRKNSQCSRLVPFLLYANKLFLTTPNFYPLYIDLIANISLIHDEITNSKIRYLAYNSLRYTIGNVPVWIEQEGMNTTARNDLFKRYIEPNWLREIAFITKETYKV</sequence>
<organism evidence="1 2">
    <name type="scientific">Rotaria magnacalcarata</name>
    <dbReference type="NCBI Taxonomy" id="392030"/>
    <lineage>
        <taxon>Eukaryota</taxon>
        <taxon>Metazoa</taxon>
        <taxon>Spiralia</taxon>
        <taxon>Gnathifera</taxon>
        <taxon>Rotifera</taxon>
        <taxon>Eurotatoria</taxon>
        <taxon>Bdelloidea</taxon>
        <taxon>Philodinida</taxon>
        <taxon>Philodinidae</taxon>
        <taxon>Rotaria</taxon>
    </lineage>
</organism>
<dbReference type="InterPro" id="IPR029063">
    <property type="entry name" value="SAM-dependent_MTases_sf"/>
</dbReference>
<evidence type="ECO:0000313" key="1">
    <source>
        <dbReference type="EMBL" id="CAF2061836.1"/>
    </source>
</evidence>
<dbReference type="SUPFAM" id="SSF53335">
    <property type="entry name" value="S-adenosyl-L-methionine-dependent methyltransferases"/>
    <property type="match status" value="1"/>
</dbReference>
<comment type="caution">
    <text evidence="1">The sequence shown here is derived from an EMBL/GenBank/DDBJ whole genome shotgun (WGS) entry which is preliminary data.</text>
</comment>
<dbReference type="Proteomes" id="UP000663887">
    <property type="component" value="Unassembled WGS sequence"/>
</dbReference>
<proteinExistence type="predicted"/>
<dbReference type="Pfam" id="PF13578">
    <property type="entry name" value="Methyltransf_24"/>
    <property type="match status" value="1"/>
</dbReference>
<evidence type="ECO:0000313" key="2">
    <source>
        <dbReference type="Proteomes" id="UP000663887"/>
    </source>
</evidence>
<dbReference type="AlphaFoldDB" id="A0A816QHF4"/>
<accession>A0A816QHF4</accession>
<dbReference type="Gene3D" id="3.40.50.150">
    <property type="entry name" value="Vaccinia Virus protein VP39"/>
    <property type="match status" value="1"/>
</dbReference>
<reference evidence="1" key="1">
    <citation type="submission" date="2021-02" db="EMBL/GenBank/DDBJ databases">
        <authorList>
            <person name="Nowell W R."/>
        </authorList>
    </citation>
    <scope>NUCLEOTIDE SEQUENCE</scope>
</reference>
<gene>
    <name evidence="1" type="ORF">XDN619_LOCUS10710</name>
</gene>
<protein>
    <submittedName>
        <fullName evidence="1">Uncharacterized protein</fullName>
    </submittedName>
</protein>
<name>A0A816QHF4_9BILA</name>
<dbReference type="EMBL" id="CAJNRG010003944">
    <property type="protein sequence ID" value="CAF2061836.1"/>
    <property type="molecule type" value="Genomic_DNA"/>
</dbReference>